<dbReference type="Pfam" id="PF19278">
    <property type="entry name" value="Hydant_A_C"/>
    <property type="match status" value="1"/>
</dbReference>
<accession>A0AA41WG54</accession>
<evidence type="ECO:0000259" key="3">
    <source>
        <dbReference type="Pfam" id="PF19278"/>
    </source>
</evidence>
<dbReference type="SUPFAM" id="SSF53067">
    <property type="entry name" value="Actin-like ATPase domain"/>
    <property type="match status" value="1"/>
</dbReference>
<feature type="domain" description="Acetophenone carboxylase-like C-terminal" evidence="3">
    <location>
        <begin position="520"/>
        <end position="695"/>
    </location>
</feature>
<dbReference type="InterPro" id="IPR043129">
    <property type="entry name" value="ATPase_NBD"/>
</dbReference>
<name>A0AA41WG54_9BACT</name>
<dbReference type="InterPro" id="IPR045079">
    <property type="entry name" value="Oxoprolinase-like"/>
</dbReference>
<dbReference type="PANTHER" id="PTHR11365:SF23">
    <property type="entry name" value="HYPOTHETICAL 5-OXOPROLINASE (EUROFUNG)-RELATED"/>
    <property type="match status" value="1"/>
</dbReference>
<evidence type="ECO:0000313" key="4">
    <source>
        <dbReference type="EMBL" id="MCM8750488.1"/>
    </source>
</evidence>
<dbReference type="GO" id="GO:0005829">
    <property type="term" value="C:cytosol"/>
    <property type="evidence" value="ECO:0007669"/>
    <property type="project" value="TreeGrafter"/>
</dbReference>
<dbReference type="Pfam" id="PF01968">
    <property type="entry name" value="Hydantoinase_A"/>
    <property type="match status" value="1"/>
</dbReference>
<evidence type="ECO:0000259" key="1">
    <source>
        <dbReference type="Pfam" id="PF01968"/>
    </source>
</evidence>
<proteinExistence type="predicted"/>
<dbReference type="InterPro" id="IPR008040">
    <property type="entry name" value="Hydant_A_N"/>
</dbReference>
<organism evidence="4 5">
    <name type="scientific">Thermalbibacter longus</name>
    <dbReference type="NCBI Taxonomy" id="2951981"/>
    <lineage>
        <taxon>Bacteria</taxon>
        <taxon>Pseudomonadati</taxon>
        <taxon>Thermomicrobiota</taxon>
        <taxon>Thermomicrobia</taxon>
        <taxon>Thermomicrobiales</taxon>
        <taxon>Thermomicrobiaceae</taxon>
        <taxon>Thermalbibacter</taxon>
    </lineage>
</organism>
<dbReference type="PANTHER" id="PTHR11365">
    <property type="entry name" value="5-OXOPROLINASE RELATED"/>
    <property type="match status" value="1"/>
</dbReference>
<dbReference type="InterPro" id="IPR002821">
    <property type="entry name" value="Hydantoinase_A"/>
</dbReference>
<evidence type="ECO:0000259" key="2">
    <source>
        <dbReference type="Pfam" id="PF05378"/>
    </source>
</evidence>
<protein>
    <submittedName>
        <fullName evidence="4">Hydantoinase/oxoprolinase family protein</fullName>
    </submittedName>
</protein>
<gene>
    <name evidence="4" type="ORF">NET02_15170</name>
</gene>
<dbReference type="GO" id="GO:0017168">
    <property type="term" value="F:5-oxoprolinase (ATP-hydrolyzing) activity"/>
    <property type="evidence" value="ECO:0007669"/>
    <property type="project" value="TreeGrafter"/>
</dbReference>
<dbReference type="AlphaFoldDB" id="A0AA41WG54"/>
<feature type="domain" description="Hydantoinase/oxoprolinase N-terminal" evidence="2">
    <location>
        <begin position="8"/>
        <end position="184"/>
    </location>
</feature>
<dbReference type="Proteomes" id="UP001165306">
    <property type="component" value="Unassembled WGS sequence"/>
</dbReference>
<sequence>MAAPRYAVSIDVGGTFTDLALFDVDAGTVAGVHKVLTDPRRPARAVLQGWRELLELAGVEPRQVVEVVHSTTLVTNALVERRGARTALLTTQGFRDVLEIGIEQLYDIYDLFAPYPEPLVPRHWRREVRERLSRDGSVLEPLDEDSVLAQVDELVSEGVESIAVSLIHAYRNPAHERRIAELIASRYPELAVSLSSQVAPLIGEYERTVTVVADAYVKPLLRRYLADLRDALEGEGFRGRLFLVLSSGGVTTLEAAMDFPVRLLESGPAAGAFAASFYGRLAGHEDVLSLDMGGTTAKACLIERGAPEVVRMLEVDRVHRFKPGSGLPVMTPTVDLIEIGAGGGSIATIDRLGLLKVGPQSAGADPGPACYGRGGERPTVTDANLLLGYLDPAAFLGGRMTLRSEQARRAVARFVAEPLGLELAAAARGVHAIVNENMAQAARTHIIERNRDPRSLAMVAFGGAGPAHAASVARILGIRTVIVPLGAGVASAIGALTAPLAMPFTRTYMTTLENCDWSVVRDLYQEMRAEAARALAPVAGEAALIETRAVDLRFAGQYHELRVTIPEGLELSAGSRDALEAAFAARYREVYGRVPSGLGVEALNWHLTASVPRPAFRLAPEPEEARDPTPALRGERAVYFDDPTPGERRCPVYDRYRLGPGMQLAGPAIVEERETTIVVPPGWQAKVDAYRNLILERAGHEADE</sequence>
<dbReference type="InterPro" id="IPR049517">
    <property type="entry name" value="ACX-like_C"/>
</dbReference>
<comment type="caution">
    <text evidence="4">The sequence shown here is derived from an EMBL/GenBank/DDBJ whole genome shotgun (WGS) entry which is preliminary data.</text>
</comment>
<evidence type="ECO:0000313" key="5">
    <source>
        <dbReference type="Proteomes" id="UP001165306"/>
    </source>
</evidence>
<dbReference type="EMBL" id="JAMSLR010000016">
    <property type="protein sequence ID" value="MCM8750488.1"/>
    <property type="molecule type" value="Genomic_DNA"/>
</dbReference>
<feature type="domain" description="Hydantoinase A/oxoprolinase" evidence="1">
    <location>
        <begin position="207"/>
        <end position="500"/>
    </location>
</feature>
<dbReference type="RefSeq" id="WP_284058276.1">
    <property type="nucleotide sequence ID" value="NZ_JAMSLR010000016.1"/>
</dbReference>
<dbReference type="GO" id="GO:0006749">
    <property type="term" value="P:glutathione metabolic process"/>
    <property type="evidence" value="ECO:0007669"/>
    <property type="project" value="TreeGrafter"/>
</dbReference>
<keyword evidence="5" id="KW-1185">Reference proteome</keyword>
<reference evidence="4" key="1">
    <citation type="submission" date="2022-06" db="EMBL/GenBank/DDBJ databases">
        <title>CFH 74404 Thermomicrobiaceae sp.</title>
        <authorList>
            <person name="Ming H."/>
            <person name="Li W.-J."/>
            <person name="Zhao Z."/>
        </authorList>
    </citation>
    <scope>NUCLEOTIDE SEQUENCE</scope>
    <source>
        <strain evidence="4">CFH 74404</strain>
    </source>
</reference>
<dbReference type="Pfam" id="PF05378">
    <property type="entry name" value="Hydant_A_N"/>
    <property type="match status" value="1"/>
</dbReference>